<comment type="caution">
    <text evidence="1">The sequence shown here is derived from an EMBL/GenBank/DDBJ whole genome shotgun (WGS) entry which is preliminary data.</text>
</comment>
<organism evidence="1 2">
    <name type="scientific">Clostridium rhizosphaerae</name>
    <dbReference type="NCBI Taxonomy" id="2803861"/>
    <lineage>
        <taxon>Bacteria</taxon>
        <taxon>Bacillati</taxon>
        <taxon>Bacillota</taxon>
        <taxon>Clostridia</taxon>
        <taxon>Eubacteriales</taxon>
        <taxon>Clostridiaceae</taxon>
        <taxon>Clostridium</taxon>
    </lineage>
</organism>
<evidence type="ECO:0000313" key="2">
    <source>
        <dbReference type="Proteomes" id="UP000632377"/>
    </source>
</evidence>
<sequence>MTPLNEHVLDNRERLLKALIQRDYVIAQDGRIRWSPFLLSGKIKPINKLTEEKVKEIDLILKNKEFMERIESCAAQFHLEILKFCDGFQVNLSATKDIDDEKKEEALLDSISYFVWKSR</sequence>
<accession>A0ABS1TFS7</accession>
<keyword evidence="2" id="KW-1185">Reference proteome</keyword>
<dbReference type="EMBL" id="JAESWC010000018">
    <property type="protein sequence ID" value="MBL4938234.1"/>
    <property type="molecule type" value="Genomic_DNA"/>
</dbReference>
<protein>
    <submittedName>
        <fullName evidence="1">Uncharacterized protein</fullName>
    </submittedName>
</protein>
<gene>
    <name evidence="1" type="ORF">JK636_21210</name>
</gene>
<reference evidence="1 2" key="1">
    <citation type="submission" date="2021-01" db="EMBL/GenBank/DDBJ databases">
        <title>Genome public.</title>
        <authorList>
            <person name="Liu C."/>
            <person name="Sun Q."/>
        </authorList>
    </citation>
    <scope>NUCLEOTIDE SEQUENCE [LARGE SCALE GENOMIC DNA]</scope>
    <source>
        <strain evidence="1 2">YIM B02515</strain>
    </source>
</reference>
<evidence type="ECO:0000313" key="1">
    <source>
        <dbReference type="EMBL" id="MBL4938234.1"/>
    </source>
</evidence>
<dbReference type="Proteomes" id="UP000632377">
    <property type="component" value="Unassembled WGS sequence"/>
</dbReference>
<dbReference type="RefSeq" id="WP_202750957.1">
    <property type="nucleotide sequence ID" value="NZ_JAESWC010000018.1"/>
</dbReference>
<proteinExistence type="predicted"/>
<name>A0ABS1TFS7_9CLOT</name>